<protein>
    <recommendedName>
        <fullName evidence="4">DUF3886 domain-containing protein</fullName>
    </recommendedName>
</protein>
<feature type="region of interest" description="Disordered" evidence="1">
    <location>
        <begin position="46"/>
        <end position="86"/>
    </location>
</feature>
<dbReference type="Proteomes" id="UP000288623">
    <property type="component" value="Unassembled WGS sequence"/>
</dbReference>
<evidence type="ECO:0000313" key="3">
    <source>
        <dbReference type="Proteomes" id="UP000288623"/>
    </source>
</evidence>
<gene>
    <name evidence="2" type="ORF">QI30_09865</name>
</gene>
<dbReference type="RefSeq" id="WP_126990696.1">
    <property type="nucleotide sequence ID" value="NZ_JTFC01000031.1"/>
</dbReference>
<accession>A0A433RSV7</accession>
<proteinExistence type="predicted"/>
<feature type="compositionally biased region" description="Basic and acidic residues" evidence="1">
    <location>
        <begin position="46"/>
        <end position="67"/>
    </location>
</feature>
<dbReference type="EMBL" id="JTFC01000031">
    <property type="protein sequence ID" value="RUS55245.1"/>
    <property type="molecule type" value="Genomic_DNA"/>
</dbReference>
<organism evidence="2 3">
    <name type="scientific">Candidatus Kurthia intestinigallinarum</name>
    <dbReference type="NCBI Taxonomy" id="1562256"/>
    <lineage>
        <taxon>Bacteria</taxon>
        <taxon>Bacillati</taxon>
        <taxon>Bacillota</taxon>
        <taxon>Bacilli</taxon>
        <taxon>Bacillales</taxon>
        <taxon>Caryophanaceae</taxon>
        <taxon>Kurthia</taxon>
    </lineage>
</organism>
<feature type="region of interest" description="Disordered" evidence="1">
    <location>
        <begin position="1"/>
        <end position="22"/>
    </location>
</feature>
<reference evidence="2 3" key="1">
    <citation type="submission" date="2014-11" db="EMBL/GenBank/DDBJ databases">
        <title>Genome sequence and analysis of novel Kurthia sp.</title>
        <authorList>
            <person name="Lawson J.N."/>
            <person name="Gonzalez J.E."/>
            <person name="Rinauldi L."/>
            <person name="Xuan Z."/>
            <person name="Firman A."/>
            <person name="Shaddox L."/>
            <person name="Trudeau A."/>
            <person name="Shah S."/>
            <person name="Reiman D."/>
        </authorList>
    </citation>
    <scope>NUCLEOTIDE SEQUENCE [LARGE SCALE GENOMIC DNA]</scope>
    <source>
        <strain evidence="2 3">3B1D</strain>
    </source>
</reference>
<dbReference type="Pfam" id="PF13025">
    <property type="entry name" value="DUF3886"/>
    <property type="match status" value="1"/>
</dbReference>
<dbReference type="InterPro" id="IPR024980">
    <property type="entry name" value="DUF3886"/>
</dbReference>
<name>A0A433RSV7_9BACL</name>
<evidence type="ECO:0000313" key="2">
    <source>
        <dbReference type="EMBL" id="RUS55245.1"/>
    </source>
</evidence>
<evidence type="ECO:0000256" key="1">
    <source>
        <dbReference type="SAM" id="MobiDB-lite"/>
    </source>
</evidence>
<sequence>MAKKQQRQAQGGAKKQQDDKVTLADQLGGDLLAQLKNAKKELEQKEQAAKQAAKEQAIKEKKQREKNMSFSELLDEYGFGDTNSKK</sequence>
<comment type="caution">
    <text evidence="2">The sequence shown here is derived from an EMBL/GenBank/DDBJ whole genome shotgun (WGS) entry which is preliminary data.</text>
</comment>
<keyword evidence="3" id="KW-1185">Reference proteome</keyword>
<dbReference type="AlphaFoldDB" id="A0A433RSV7"/>
<evidence type="ECO:0008006" key="4">
    <source>
        <dbReference type="Google" id="ProtNLM"/>
    </source>
</evidence>